<dbReference type="RefSeq" id="WP_058381527.1">
    <property type="nucleotide sequence ID" value="NZ_CP013659.2"/>
</dbReference>
<feature type="transmembrane region" description="Helical" evidence="5">
    <location>
        <begin position="214"/>
        <end position="233"/>
    </location>
</feature>
<keyword evidence="5" id="KW-0811">Translocation</keyword>
<comment type="subunit">
    <text evidence="5">Forms a complex with TatA.</text>
</comment>
<feature type="transmembrane region" description="Helical" evidence="5">
    <location>
        <begin position="103"/>
        <end position="124"/>
    </location>
</feature>
<dbReference type="EMBL" id="CP013659">
    <property type="protein sequence ID" value="ALS74820.1"/>
    <property type="molecule type" value="Genomic_DNA"/>
</dbReference>
<feature type="transmembrane region" description="Helical" evidence="5">
    <location>
        <begin position="18"/>
        <end position="43"/>
    </location>
</feature>
<dbReference type="Pfam" id="PF00902">
    <property type="entry name" value="TatC"/>
    <property type="match status" value="1"/>
</dbReference>
<comment type="function">
    <text evidence="5">Part of the twin-arginine translocation (Tat) system that transports large folded proteins containing a characteristic twin-arginine motif in their signal peptide across membranes.</text>
</comment>
<evidence type="ECO:0000256" key="2">
    <source>
        <dbReference type="ARBA" id="ARBA00022692"/>
    </source>
</evidence>
<dbReference type="InterPro" id="IPR002033">
    <property type="entry name" value="TatC"/>
</dbReference>
<evidence type="ECO:0000256" key="3">
    <source>
        <dbReference type="ARBA" id="ARBA00022989"/>
    </source>
</evidence>
<keyword evidence="2 5" id="KW-0812">Transmembrane</keyword>
<dbReference type="InterPro" id="IPR019820">
    <property type="entry name" value="Sec-indep_translocase_CS"/>
</dbReference>
<proteinExistence type="inferred from homology"/>
<evidence type="ECO:0000256" key="4">
    <source>
        <dbReference type="ARBA" id="ARBA00023136"/>
    </source>
</evidence>
<evidence type="ECO:0000313" key="6">
    <source>
        <dbReference type="EMBL" id="ALS74820.1"/>
    </source>
</evidence>
<gene>
    <name evidence="5" type="primary">tatC</name>
    <name evidence="6" type="ORF">AUC31_06095</name>
</gene>
<dbReference type="PANTHER" id="PTHR30371">
    <property type="entry name" value="SEC-INDEPENDENT PROTEIN TRANSLOCASE PROTEIN TATC"/>
    <property type="match status" value="1"/>
</dbReference>
<reference evidence="6" key="1">
    <citation type="submission" date="2016-01" db="EMBL/GenBank/DDBJ databases">
        <title>Complete genome of Planococcus rifietoensis type strain M8.</title>
        <authorList>
            <person name="See-Too W.S."/>
        </authorList>
    </citation>
    <scope>NUCLEOTIDE SEQUENCE [LARGE SCALE GENOMIC DNA]</scope>
    <source>
        <strain evidence="6">M8</strain>
    </source>
</reference>
<dbReference type="GO" id="GO:0033281">
    <property type="term" value="C:TAT protein transport complex"/>
    <property type="evidence" value="ECO:0007669"/>
    <property type="project" value="UniProtKB-UniRule"/>
</dbReference>
<dbReference type="Proteomes" id="UP000067683">
    <property type="component" value="Chromosome"/>
</dbReference>
<keyword evidence="5" id="KW-1003">Cell membrane</keyword>
<keyword evidence="7" id="KW-1185">Reference proteome</keyword>
<feature type="transmembrane region" description="Helical" evidence="5">
    <location>
        <begin position="153"/>
        <end position="179"/>
    </location>
</feature>
<keyword evidence="5" id="KW-0813">Transport</keyword>
<feature type="transmembrane region" description="Helical" evidence="5">
    <location>
        <begin position="63"/>
        <end position="83"/>
    </location>
</feature>
<name>A0A0U2Z6H6_9BACL</name>
<dbReference type="NCBIfam" id="TIGR00945">
    <property type="entry name" value="tatC"/>
    <property type="match status" value="1"/>
</dbReference>
<dbReference type="GO" id="GO:0009977">
    <property type="term" value="F:proton motive force dependent protein transmembrane transporter activity"/>
    <property type="evidence" value="ECO:0007669"/>
    <property type="project" value="TreeGrafter"/>
</dbReference>
<keyword evidence="3 5" id="KW-1133">Transmembrane helix</keyword>
<dbReference type="PRINTS" id="PR01840">
    <property type="entry name" value="TATCFAMILY"/>
</dbReference>
<dbReference type="GO" id="GO:0043953">
    <property type="term" value="P:protein transport by the Tat complex"/>
    <property type="evidence" value="ECO:0007669"/>
    <property type="project" value="UniProtKB-UniRule"/>
</dbReference>
<keyword evidence="4 5" id="KW-0472">Membrane</keyword>
<dbReference type="GO" id="GO:0065002">
    <property type="term" value="P:intracellular protein transmembrane transport"/>
    <property type="evidence" value="ECO:0007669"/>
    <property type="project" value="TreeGrafter"/>
</dbReference>
<comment type="subcellular location">
    <subcellularLocation>
        <location evidence="5">Cell membrane</location>
        <topology evidence="5">Multi-pass membrane protein</topology>
    </subcellularLocation>
    <subcellularLocation>
        <location evidence="1">Membrane</location>
        <topology evidence="1">Multi-pass membrane protein</topology>
    </subcellularLocation>
</comment>
<dbReference type="KEGG" id="prt:AUC31_06095"/>
<dbReference type="HAMAP" id="MF_00902">
    <property type="entry name" value="TatC"/>
    <property type="match status" value="1"/>
</dbReference>
<protein>
    <recommendedName>
        <fullName evidence="5">Sec-independent protein translocase protein TatC</fullName>
    </recommendedName>
</protein>
<accession>A0A0U2Z6H6</accession>
<evidence type="ECO:0000256" key="5">
    <source>
        <dbReference type="HAMAP-Rule" id="MF_00902"/>
    </source>
</evidence>
<dbReference type="STRING" id="200991.AUC31_06095"/>
<evidence type="ECO:0000313" key="7">
    <source>
        <dbReference type="Proteomes" id="UP000067683"/>
    </source>
</evidence>
<dbReference type="AlphaFoldDB" id="A0A0U2Z6H6"/>
<comment type="similarity">
    <text evidence="5">Belongs to the TatC family.</text>
</comment>
<feature type="transmembrane region" description="Helical" evidence="5">
    <location>
        <begin position="191"/>
        <end position="208"/>
    </location>
</feature>
<evidence type="ECO:0000256" key="1">
    <source>
        <dbReference type="ARBA" id="ARBA00004141"/>
    </source>
</evidence>
<dbReference type="PANTHER" id="PTHR30371:SF0">
    <property type="entry name" value="SEC-INDEPENDENT PROTEIN TRANSLOCASE PROTEIN TATC, CHLOROPLASTIC-RELATED"/>
    <property type="match status" value="1"/>
</dbReference>
<keyword evidence="5" id="KW-0653">Protein transport</keyword>
<organism evidence="6 7">
    <name type="scientific">Planococcus rifietoensis</name>
    <dbReference type="NCBI Taxonomy" id="200991"/>
    <lineage>
        <taxon>Bacteria</taxon>
        <taxon>Bacillati</taxon>
        <taxon>Bacillota</taxon>
        <taxon>Bacilli</taxon>
        <taxon>Bacillales</taxon>
        <taxon>Caryophanaceae</taxon>
        <taxon>Planococcus</taxon>
    </lineage>
</organism>
<dbReference type="OrthoDB" id="9777044at2"/>
<sequence>MEQEFTLIEHLTDLRKRLIITVLAFIASLAAGFASAAHILNFIKLQPTAVNVDWNVFGFTDGIMIYFKCALVLAVLLTLPVALHQTWLFVKPALSETEEKGTYVYIPASFLLFLLGVSFSYFIMFPMMLNFMSDINQSIGATETYGMSQYFTFLFNLVIPVGLVFEMPLIVMFLTKLGIVTPQSLRKMRKIAYFVLVVVGVLISPPDFLSDVLIIVPLFALFEISIIISAITMKRSAKNKLEQKA</sequence>
<dbReference type="PROSITE" id="PS01218">
    <property type="entry name" value="TATC"/>
    <property type="match status" value="1"/>
</dbReference>